<protein>
    <submittedName>
        <fullName evidence="2">Histidine phosphatase superfamily (Branch 1)</fullName>
    </submittedName>
</protein>
<dbReference type="Pfam" id="PF00300">
    <property type="entry name" value="His_Phos_1"/>
    <property type="match status" value="1"/>
</dbReference>
<feature type="chain" id="PRO_5012149175" evidence="1">
    <location>
        <begin position="20"/>
        <end position="163"/>
    </location>
</feature>
<sequence length="163" mass="17364">MIRRHILIALVSLTTASCALIPGTHAISPNSTVIVTRHGDRDGEDLSDKGRARAQALVTAVEGLGVKHIYSPGIQRNLDTAAPLAQATGLPVKRLPQENPTPALVERGAGTVVLWVGNKGNIASIWETLGLSEPLPLSYGDLHIIRTDSAGQVTIERRRYGPV</sequence>
<organism evidence="2 3">
    <name type="scientific">Antarctobacter heliothermus</name>
    <dbReference type="NCBI Taxonomy" id="74033"/>
    <lineage>
        <taxon>Bacteria</taxon>
        <taxon>Pseudomonadati</taxon>
        <taxon>Pseudomonadota</taxon>
        <taxon>Alphaproteobacteria</taxon>
        <taxon>Rhodobacterales</taxon>
        <taxon>Roseobacteraceae</taxon>
        <taxon>Antarctobacter</taxon>
    </lineage>
</organism>
<evidence type="ECO:0000313" key="2">
    <source>
        <dbReference type="EMBL" id="ASP23161.1"/>
    </source>
</evidence>
<keyword evidence="3" id="KW-1185">Reference proteome</keyword>
<dbReference type="CDD" id="cd07040">
    <property type="entry name" value="HP"/>
    <property type="match status" value="1"/>
</dbReference>
<dbReference type="AlphaFoldDB" id="A0A222EB19"/>
<dbReference type="Proteomes" id="UP000203589">
    <property type="component" value="Chromosome"/>
</dbReference>
<dbReference type="RefSeq" id="WP_094036817.1">
    <property type="nucleotide sequence ID" value="NZ_CP022540.1"/>
</dbReference>
<dbReference type="InterPro" id="IPR029033">
    <property type="entry name" value="His_PPase_superfam"/>
</dbReference>
<dbReference type="PROSITE" id="PS51257">
    <property type="entry name" value="PROKAR_LIPOPROTEIN"/>
    <property type="match status" value="1"/>
</dbReference>
<reference evidence="2 3" key="1">
    <citation type="submission" date="2017-07" db="EMBL/GenBank/DDBJ databases">
        <title>Genome Sequence of Antarctobacter heliothermus Strain SMS3 Isolated from a culture of the Diatom Skeletonema marinoi.</title>
        <authorList>
            <person name="Topel M."/>
            <person name="Pinder M.I.M."/>
            <person name="Johansson O.N."/>
            <person name="Kourtchenko O."/>
            <person name="Godhe A."/>
            <person name="Clarke A.K."/>
        </authorList>
    </citation>
    <scope>NUCLEOTIDE SEQUENCE [LARGE SCALE GENOMIC DNA]</scope>
    <source>
        <strain evidence="2 3">SMS3</strain>
    </source>
</reference>
<evidence type="ECO:0000256" key="1">
    <source>
        <dbReference type="SAM" id="SignalP"/>
    </source>
</evidence>
<feature type="signal peptide" evidence="1">
    <location>
        <begin position="1"/>
        <end position="19"/>
    </location>
</feature>
<dbReference type="KEGG" id="aht:ANTHELSMS3_04564"/>
<dbReference type="InterPro" id="IPR013078">
    <property type="entry name" value="His_Pase_superF_clade-1"/>
</dbReference>
<name>A0A222EB19_9RHOB</name>
<proteinExistence type="predicted"/>
<keyword evidence="1" id="KW-0732">Signal</keyword>
<gene>
    <name evidence="2" type="ORF">ANTHELSMS3_04564</name>
</gene>
<dbReference type="SUPFAM" id="SSF53254">
    <property type="entry name" value="Phosphoglycerate mutase-like"/>
    <property type="match status" value="1"/>
</dbReference>
<evidence type="ECO:0000313" key="3">
    <source>
        <dbReference type="Proteomes" id="UP000203589"/>
    </source>
</evidence>
<dbReference type="EMBL" id="CP022540">
    <property type="protein sequence ID" value="ASP23161.1"/>
    <property type="molecule type" value="Genomic_DNA"/>
</dbReference>
<dbReference type="Gene3D" id="3.40.50.1240">
    <property type="entry name" value="Phosphoglycerate mutase-like"/>
    <property type="match status" value="1"/>
</dbReference>
<accession>A0A222EB19</accession>
<dbReference type="OrthoDB" id="7864639at2"/>